<organism evidence="2 3">
    <name type="scientific">Kribbella antiqua</name>
    <dbReference type="NCBI Taxonomy" id="2512217"/>
    <lineage>
        <taxon>Bacteria</taxon>
        <taxon>Bacillati</taxon>
        <taxon>Actinomycetota</taxon>
        <taxon>Actinomycetes</taxon>
        <taxon>Propionibacteriales</taxon>
        <taxon>Kribbellaceae</taxon>
        <taxon>Kribbella</taxon>
    </lineage>
</organism>
<dbReference type="InterPro" id="IPR037401">
    <property type="entry name" value="SnoaL-like"/>
</dbReference>
<keyword evidence="3" id="KW-1185">Reference proteome</keyword>
<evidence type="ECO:0000313" key="2">
    <source>
        <dbReference type="EMBL" id="TCO45207.1"/>
    </source>
</evidence>
<comment type="caution">
    <text evidence="2">The sequence shown here is derived from an EMBL/GenBank/DDBJ whole genome shotgun (WGS) entry which is preliminary data.</text>
</comment>
<evidence type="ECO:0000313" key="3">
    <source>
        <dbReference type="Proteomes" id="UP000295573"/>
    </source>
</evidence>
<dbReference type="EMBL" id="SLWR01000009">
    <property type="protein sequence ID" value="TCO45207.1"/>
    <property type="molecule type" value="Genomic_DNA"/>
</dbReference>
<dbReference type="SUPFAM" id="SSF54427">
    <property type="entry name" value="NTF2-like"/>
    <property type="match status" value="1"/>
</dbReference>
<sequence length="216" mass="24246">MSDTKQFLDEMMPRIHEAETALHNGDAGPRFEMWSHTDPVTVFGAAFSPIGWAEVGPMFERLASNFSNCSSCEWEVVAAGVGEDFAYLLAIERTTASVGGSEPTPYMLRSTTIFRRENGEWKIVHRHADPIDDSAELLARMHLGHLVRERVIGGEKHGSDIRRRQLGVVGHGRGQLEQSPDHRRVLRRQLLQHPESRHPLRAAMYCVSHAVDLSNS</sequence>
<protein>
    <submittedName>
        <fullName evidence="2">SnoaL-like protein</fullName>
    </submittedName>
</protein>
<reference evidence="2 3" key="1">
    <citation type="journal article" date="2015" name="Stand. Genomic Sci.">
        <title>Genomic Encyclopedia of Bacterial and Archaeal Type Strains, Phase III: the genomes of soil and plant-associated and newly described type strains.</title>
        <authorList>
            <person name="Whitman W.B."/>
            <person name="Woyke T."/>
            <person name="Klenk H.P."/>
            <person name="Zhou Y."/>
            <person name="Lilburn T.G."/>
            <person name="Beck B.J."/>
            <person name="De Vos P."/>
            <person name="Vandamme P."/>
            <person name="Eisen J.A."/>
            <person name="Garrity G."/>
            <person name="Hugenholtz P."/>
            <person name="Kyrpides N.C."/>
        </authorList>
    </citation>
    <scope>NUCLEOTIDE SEQUENCE [LARGE SCALE GENOMIC DNA]</scope>
    <source>
        <strain evidence="2 3">VKM Ac-2541</strain>
    </source>
</reference>
<dbReference type="Gene3D" id="3.10.450.50">
    <property type="match status" value="1"/>
</dbReference>
<accession>A0A4R2IKQ4</accession>
<dbReference type="InterPro" id="IPR032710">
    <property type="entry name" value="NTF2-like_dom_sf"/>
</dbReference>
<dbReference type="Pfam" id="PF13474">
    <property type="entry name" value="SnoaL_3"/>
    <property type="match status" value="1"/>
</dbReference>
<evidence type="ECO:0000259" key="1">
    <source>
        <dbReference type="Pfam" id="PF13474"/>
    </source>
</evidence>
<name>A0A4R2IKQ4_9ACTN</name>
<feature type="domain" description="SnoaL-like" evidence="1">
    <location>
        <begin position="20"/>
        <end position="128"/>
    </location>
</feature>
<proteinExistence type="predicted"/>
<dbReference type="OrthoDB" id="1551077at2"/>
<gene>
    <name evidence="2" type="ORF">EV646_109382</name>
</gene>
<dbReference type="RefSeq" id="WP_132153051.1">
    <property type="nucleotide sequence ID" value="NZ_SLWR01000009.1"/>
</dbReference>
<dbReference type="AlphaFoldDB" id="A0A4R2IKQ4"/>
<dbReference type="Proteomes" id="UP000295573">
    <property type="component" value="Unassembled WGS sequence"/>
</dbReference>